<dbReference type="SUPFAM" id="SSF75304">
    <property type="entry name" value="Amidase signature (AS) enzymes"/>
    <property type="match status" value="1"/>
</dbReference>
<dbReference type="Proteomes" id="UP000063434">
    <property type="component" value="Unassembled WGS sequence"/>
</dbReference>
<dbReference type="PATRIC" id="fig|294.195.peg.3797"/>
<dbReference type="EMBL" id="LCYC01000048">
    <property type="protein sequence ID" value="KWV73433.1"/>
    <property type="molecule type" value="Genomic_DNA"/>
</dbReference>
<accession>A0A109KQA1</accession>
<protein>
    <submittedName>
        <fullName evidence="1">Uncharacterized protein</fullName>
    </submittedName>
</protein>
<comment type="caution">
    <text evidence="1">The sequence shown here is derived from an EMBL/GenBank/DDBJ whole genome shotgun (WGS) entry which is preliminary data.</text>
</comment>
<organism evidence="1 2">
    <name type="scientific">Pseudomonas fluorescens</name>
    <dbReference type="NCBI Taxonomy" id="294"/>
    <lineage>
        <taxon>Bacteria</taxon>
        <taxon>Pseudomonadati</taxon>
        <taxon>Pseudomonadota</taxon>
        <taxon>Gammaproteobacteria</taxon>
        <taxon>Pseudomonadales</taxon>
        <taxon>Pseudomonadaceae</taxon>
        <taxon>Pseudomonas</taxon>
    </lineage>
</organism>
<evidence type="ECO:0000313" key="2">
    <source>
        <dbReference type="Proteomes" id="UP000063434"/>
    </source>
</evidence>
<proteinExistence type="predicted"/>
<dbReference type="Gene3D" id="3.90.1300.10">
    <property type="entry name" value="Amidase signature (AS) domain"/>
    <property type="match status" value="1"/>
</dbReference>
<dbReference type="InterPro" id="IPR036928">
    <property type="entry name" value="AS_sf"/>
</dbReference>
<gene>
    <name evidence="1" type="ORF">PFL603g_03543</name>
</gene>
<evidence type="ECO:0000313" key="1">
    <source>
        <dbReference type="EMBL" id="KWV73433.1"/>
    </source>
</evidence>
<name>A0A109KQA1_PSEFL</name>
<reference evidence="1 2" key="1">
    <citation type="submission" date="2015-05" db="EMBL/GenBank/DDBJ databases">
        <title>A genomic and transcriptomic approach to investigate the blue pigment phenotype in Pseudomonas fluorescens.</title>
        <authorList>
            <person name="Andreani N.A."/>
            <person name="Cardazzo B."/>
        </authorList>
    </citation>
    <scope>NUCLEOTIDE SEQUENCE [LARGE SCALE GENOMIC DNA]</scope>
    <source>
        <strain evidence="1 2">Ps_40</strain>
    </source>
</reference>
<sequence>MDSHCKKLWRMGLPCAPAQPLPAPINAADVPASPPHAAPSSIVFGAEQAAGATLVPGYNALAPHIRPVRDPALSLVAISGVDPTEPVMVEVPLVLNNTTFTATQALTGYRIGYAERYVQGNQVEPVERSAALHRVFDTLRHAGVQWVAVDMQRSGDSQQACREIDELVAGLRLDALVSEDPEAAFHHASRSGYPTACETLEDGSRVWFYGARWAGDRLAALVRAYRVLRP</sequence>
<dbReference type="AlphaFoldDB" id="A0A109KQA1"/>